<reference evidence="2" key="1">
    <citation type="submission" date="2023-08" db="EMBL/GenBank/DDBJ databases">
        <authorList>
            <person name="Page C.A."/>
            <person name="Perez-Diaz I.M."/>
        </authorList>
    </citation>
    <scope>NUCLEOTIDE SEQUENCE</scope>
    <source>
        <strain evidence="2">3.8.38</strain>
    </source>
</reference>
<sequence>MNAKYPTTFLTLLATSLVGFSMATMPVQTAQAKTHHTLKSFPKSIRGTWYSYNSKSHRYFKTKITATKMSFGKSVYHLHSRKDLYGGKLWAKHKHPNWIVADHATTITHEHFIHTYYWDQGVGSGDYYQRTSNLLGGKYYPALHYASGPELWTIGYSYHSKKIAKKYANAKFEGDRYNPYW</sequence>
<dbReference type="AlphaFoldDB" id="A0AAW8W288"/>
<keyword evidence="1" id="KW-0732">Signal</keyword>
<proteinExistence type="predicted"/>
<protein>
    <submittedName>
        <fullName evidence="2">Uncharacterized protein</fullName>
    </submittedName>
</protein>
<gene>
    <name evidence="2" type="ORF">RI532_04015</name>
</gene>
<comment type="caution">
    <text evidence="2">The sequence shown here is derived from an EMBL/GenBank/DDBJ whole genome shotgun (WGS) entry which is preliminary data.</text>
</comment>
<name>A0AAW8W288_9LACO</name>
<feature type="chain" id="PRO_5044015587" evidence="1">
    <location>
        <begin position="33"/>
        <end position="181"/>
    </location>
</feature>
<accession>A0AAW8W288</accession>
<evidence type="ECO:0000256" key="1">
    <source>
        <dbReference type="SAM" id="SignalP"/>
    </source>
</evidence>
<feature type="signal peptide" evidence="1">
    <location>
        <begin position="1"/>
        <end position="32"/>
    </location>
</feature>
<dbReference type="EMBL" id="JAVLAM010000001">
    <property type="protein sequence ID" value="MDT7013592.1"/>
    <property type="molecule type" value="Genomic_DNA"/>
</dbReference>
<dbReference type="Proteomes" id="UP001254075">
    <property type="component" value="Unassembled WGS sequence"/>
</dbReference>
<organism evidence="2 3">
    <name type="scientific">Levilactobacillus namurensis</name>
    <dbReference type="NCBI Taxonomy" id="380393"/>
    <lineage>
        <taxon>Bacteria</taxon>
        <taxon>Bacillati</taxon>
        <taxon>Bacillota</taxon>
        <taxon>Bacilli</taxon>
        <taxon>Lactobacillales</taxon>
        <taxon>Lactobacillaceae</taxon>
        <taxon>Levilactobacillus</taxon>
    </lineage>
</organism>
<dbReference type="RefSeq" id="WP_313844682.1">
    <property type="nucleotide sequence ID" value="NZ_JAVLAM010000001.1"/>
</dbReference>
<evidence type="ECO:0000313" key="3">
    <source>
        <dbReference type="Proteomes" id="UP001254075"/>
    </source>
</evidence>
<evidence type="ECO:0000313" key="2">
    <source>
        <dbReference type="EMBL" id="MDT7013592.1"/>
    </source>
</evidence>